<dbReference type="SUPFAM" id="SSF56672">
    <property type="entry name" value="DNA/RNA polymerases"/>
    <property type="match status" value="1"/>
</dbReference>
<dbReference type="Gene3D" id="1.10.443.10">
    <property type="entry name" value="Intergrase catalytic core"/>
    <property type="match status" value="1"/>
</dbReference>
<sequence>MLVSESDIITYECKNALSARRDPETVQTLIDDELRKGFINGLFDVIPFTSFRVSPIGIATHKYSLKKRLILDLSSPHNKEEHCSVNDLIDKHLFRLLYKLEDAINVIQDYGPNSICCKVDISDAFKQLPISPKQWHLFCFKWDSKYYNYVRLPFGCCSSQKLFDVLSTDKEIPRISTRGRGETHTLSVAVRDSLDCIIDSLWNYLLSNNTSSVYNTGIDLYIKFLLLNGSIWDKDGVSPVSESILMRFVAYCDEHKQLRHSTINLYLCGIRCGEFTVMDHLCCSDMQITTDCIFVTLKKSKTDPFRQGITIPLYRTLGRWSSDCYTRYIHTSPNVLKDAEKQLAETDLNLA</sequence>
<name>A0A6J8A982_MYTCO</name>
<dbReference type="EMBL" id="CACVKT020000743">
    <property type="protein sequence ID" value="CAC5362450.1"/>
    <property type="molecule type" value="Genomic_DNA"/>
</dbReference>
<dbReference type="GO" id="GO:0006310">
    <property type="term" value="P:DNA recombination"/>
    <property type="evidence" value="ECO:0007669"/>
    <property type="project" value="InterPro"/>
</dbReference>
<dbReference type="GO" id="GO:0015074">
    <property type="term" value="P:DNA integration"/>
    <property type="evidence" value="ECO:0007669"/>
    <property type="project" value="InterPro"/>
</dbReference>
<dbReference type="AlphaFoldDB" id="A0A6J8A982"/>
<dbReference type="GO" id="GO:0003677">
    <property type="term" value="F:DNA binding"/>
    <property type="evidence" value="ECO:0007669"/>
    <property type="project" value="InterPro"/>
</dbReference>
<dbReference type="PANTHER" id="PTHR33050:SF7">
    <property type="entry name" value="RIBONUCLEASE H"/>
    <property type="match status" value="1"/>
</dbReference>
<dbReference type="InterPro" id="IPR013762">
    <property type="entry name" value="Integrase-like_cat_sf"/>
</dbReference>
<dbReference type="InterPro" id="IPR052055">
    <property type="entry name" value="Hepadnavirus_pol/RT"/>
</dbReference>
<dbReference type="PANTHER" id="PTHR33050">
    <property type="entry name" value="REVERSE TRANSCRIPTASE DOMAIN-CONTAINING PROTEIN"/>
    <property type="match status" value="1"/>
</dbReference>
<dbReference type="Gene3D" id="3.10.10.10">
    <property type="entry name" value="HIV Type 1 Reverse Transcriptase, subunit A, domain 1"/>
    <property type="match status" value="1"/>
</dbReference>
<evidence type="ECO:0000313" key="2">
    <source>
        <dbReference type="Proteomes" id="UP000507470"/>
    </source>
</evidence>
<dbReference type="OrthoDB" id="6104769at2759"/>
<dbReference type="Proteomes" id="UP000507470">
    <property type="component" value="Unassembled WGS sequence"/>
</dbReference>
<dbReference type="Gene3D" id="3.30.70.270">
    <property type="match status" value="1"/>
</dbReference>
<protein>
    <recommendedName>
        <fullName evidence="3">Reverse transcriptase domain-containing protein</fullName>
    </recommendedName>
</protein>
<accession>A0A6J8A982</accession>
<proteinExistence type="predicted"/>
<keyword evidence="2" id="KW-1185">Reference proteome</keyword>
<evidence type="ECO:0000313" key="1">
    <source>
        <dbReference type="EMBL" id="CAC5362450.1"/>
    </source>
</evidence>
<dbReference type="InterPro" id="IPR043128">
    <property type="entry name" value="Rev_trsase/Diguanyl_cyclase"/>
</dbReference>
<dbReference type="InterPro" id="IPR043502">
    <property type="entry name" value="DNA/RNA_pol_sf"/>
</dbReference>
<reference evidence="1 2" key="1">
    <citation type="submission" date="2020-06" db="EMBL/GenBank/DDBJ databases">
        <authorList>
            <person name="Li R."/>
            <person name="Bekaert M."/>
        </authorList>
    </citation>
    <scope>NUCLEOTIDE SEQUENCE [LARGE SCALE GENOMIC DNA]</scope>
    <source>
        <strain evidence="2">wild</strain>
    </source>
</reference>
<evidence type="ECO:0008006" key="3">
    <source>
        <dbReference type="Google" id="ProtNLM"/>
    </source>
</evidence>
<organism evidence="1 2">
    <name type="scientific">Mytilus coruscus</name>
    <name type="common">Sea mussel</name>
    <dbReference type="NCBI Taxonomy" id="42192"/>
    <lineage>
        <taxon>Eukaryota</taxon>
        <taxon>Metazoa</taxon>
        <taxon>Spiralia</taxon>
        <taxon>Lophotrochozoa</taxon>
        <taxon>Mollusca</taxon>
        <taxon>Bivalvia</taxon>
        <taxon>Autobranchia</taxon>
        <taxon>Pteriomorphia</taxon>
        <taxon>Mytilida</taxon>
        <taxon>Mytiloidea</taxon>
        <taxon>Mytilidae</taxon>
        <taxon>Mytilinae</taxon>
        <taxon>Mytilus</taxon>
    </lineage>
</organism>
<gene>
    <name evidence="1" type="ORF">MCOR_4210</name>
</gene>